<evidence type="ECO:0000256" key="7">
    <source>
        <dbReference type="ARBA" id="ARBA00022833"/>
    </source>
</evidence>
<dbReference type="InterPro" id="IPR020848">
    <property type="entry name" value="AP_endonuclease_F1_CS"/>
</dbReference>
<dbReference type="FunFam" id="3.60.10.10:FF:000042">
    <property type="entry name" value="DNA-(apurinic or apyrimidinic site) lyase"/>
    <property type="match status" value="1"/>
</dbReference>
<reference evidence="15 16" key="1">
    <citation type="journal article" date="2015" name="Proc. Natl. Acad. Sci. U.S.A.">
        <title>The resurrection genome of Boea hygrometrica: A blueprint for survival of dehydration.</title>
        <authorList>
            <person name="Xiao L."/>
            <person name="Yang G."/>
            <person name="Zhang L."/>
            <person name="Yang X."/>
            <person name="Zhao S."/>
            <person name="Ji Z."/>
            <person name="Zhou Q."/>
            <person name="Hu M."/>
            <person name="Wang Y."/>
            <person name="Chen M."/>
            <person name="Xu Y."/>
            <person name="Jin H."/>
            <person name="Xiao X."/>
            <person name="Hu G."/>
            <person name="Bao F."/>
            <person name="Hu Y."/>
            <person name="Wan P."/>
            <person name="Li L."/>
            <person name="Deng X."/>
            <person name="Kuang T."/>
            <person name="Xiang C."/>
            <person name="Zhu J.K."/>
            <person name="Oliver M.J."/>
            <person name="He Y."/>
        </authorList>
    </citation>
    <scope>NUCLEOTIDE SEQUENCE [LARGE SCALE GENOMIC DNA]</scope>
    <source>
        <strain evidence="16">cv. XS01</strain>
    </source>
</reference>
<evidence type="ECO:0000313" key="16">
    <source>
        <dbReference type="Proteomes" id="UP000250235"/>
    </source>
</evidence>
<dbReference type="InterPro" id="IPR004808">
    <property type="entry name" value="AP_endonuc_1"/>
</dbReference>
<dbReference type="OrthoDB" id="391817at2759"/>
<proteinExistence type="inferred from homology"/>
<dbReference type="PROSITE" id="PS00728">
    <property type="entry name" value="AP_NUCLEASE_F1_3"/>
    <property type="match status" value="1"/>
</dbReference>
<feature type="active site" description="Proton acceptor" evidence="10">
    <location>
        <position position="324"/>
    </location>
</feature>
<keyword evidence="7" id="KW-0862">Zinc</keyword>
<keyword evidence="6" id="KW-0378">Hydrolase</keyword>
<comment type="cofactor">
    <cofactor evidence="11">
        <name>Mg(2+)</name>
        <dbReference type="ChEBI" id="CHEBI:18420"/>
    </cofactor>
    <cofactor evidence="11">
        <name>Mn(2+)</name>
        <dbReference type="ChEBI" id="CHEBI:29035"/>
    </cofactor>
    <text evidence="11">Probably binds two magnesium or manganese ions per subunit.</text>
</comment>
<dbReference type="InterPro" id="IPR010666">
    <property type="entry name" value="Znf_GRF"/>
</dbReference>
<feature type="active site" description="Proton donor/acceptor" evidence="10">
    <location>
        <position position="196"/>
    </location>
</feature>
<dbReference type="PANTHER" id="PTHR22748">
    <property type="entry name" value="AP ENDONUCLEASE"/>
    <property type="match status" value="1"/>
</dbReference>
<feature type="domain" description="GRF-type" evidence="14">
    <location>
        <begin position="556"/>
        <end position="600"/>
    </location>
</feature>
<feature type="site" description="Transition state stabilizer" evidence="12">
    <location>
        <position position="198"/>
    </location>
</feature>
<dbReference type="GO" id="GO:0008270">
    <property type="term" value="F:zinc ion binding"/>
    <property type="evidence" value="ECO:0007669"/>
    <property type="project" value="UniProtKB-KW"/>
</dbReference>
<dbReference type="EMBL" id="KV007815">
    <property type="protein sequence ID" value="KZV30815.1"/>
    <property type="molecule type" value="Genomic_DNA"/>
</dbReference>
<evidence type="ECO:0000256" key="11">
    <source>
        <dbReference type="PIRSR" id="PIRSR604808-2"/>
    </source>
</evidence>
<evidence type="ECO:0000313" key="15">
    <source>
        <dbReference type="EMBL" id="KZV30815.1"/>
    </source>
</evidence>
<sequence length="620" mass="69734">MKIVTYNVNGLRHRVSQYTSLRRLLDSLDADIICFQETKLSRHELRADLVRAEGYESFFSCTRTSEKGRSGYSGVATFCRVKSAFSSDEVALPVSAEEGFTGVLRNSPGFGLRNGECPSVVEVLEDFSTTELLKIDGEGRCIITDHGHFVLFNVYGPRAGCDGTERIQFKLNFFNILQRRLDSLSRQGRRVFVVGDLNIAPAAIDRCDAGPDFERNEFRTWFRSLLVRNGGPFSDAFREKHPERREAYTCWSTSSGAEEFNFGSRIDHILISGSCLHENQDERHSFMNCHVKECDILEQFKRWKPGNTPRWKAGRNVKLEGSDHVPVYVCLMEIPNVPLHNTPSLSSRYCPEVYGFQKTLVSMFERKQPTVDVSFSGGSTCIAEDSNASKCCSQLMKRPLQSYNVSSSTLRKHENLLSTSSGDISEVFSEKSPNDLYGTKELSQAFSSVESNKKARKSQLSQLSLKSYFKKTAGVIDYSVGICVDKKLSQSDILNPHLEQNKNLSEDIQLDVELKSVEGPLILEDDASMSSEERNGLALVEWQRIQQVMQTSIPLCKGHKEPCVPRVVKKPGPNIGRRFFVCARAEVSLSCNLVSKVLPTKYISYLNVRRSSTHPINSSH</sequence>
<feature type="site" description="Important for catalytic activity" evidence="12">
    <location>
        <position position="267"/>
    </location>
</feature>
<gene>
    <name evidence="15" type="ORF">F511_23915</name>
</gene>
<dbReference type="GO" id="GO:0008311">
    <property type="term" value="F:double-stranded DNA 3'-5' DNA exonuclease activity"/>
    <property type="evidence" value="ECO:0007669"/>
    <property type="project" value="TreeGrafter"/>
</dbReference>
<dbReference type="GO" id="GO:0008081">
    <property type="term" value="F:phosphoric diester hydrolase activity"/>
    <property type="evidence" value="ECO:0007669"/>
    <property type="project" value="TreeGrafter"/>
</dbReference>
<evidence type="ECO:0000256" key="2">
    <source>
        <dbReference type="ARBA" id="ARBA00007092"/>
    </source>
</evidence>
<protein>
    <recommendedName>
        <fullName evidence="3">DNA-(apurinic or apyrimidinic site) endonuclease 2</fullName>
    </recommendedName>
</protein>
<evidence type="ECO:0000256" key="3">
    <source>
        <dbReference type="ARBA" id="ARBA00013541"/>
    </source>
</evidence>
<evidence type="ECO:0000256" key="5">
    <source>
        <dbReference type="ARBA" id="ARBA00022771"/>
    </source>
</evidence>
<evidence type="ECO:0000256" key="1">
    <source>
        <dbReference type="ARBA" id="ARBA00001936"/>
    </source>
</evidence>
<evidence type="ECO:0000256" key="10">
    <source>
        <dbReference type="PIRSR" id="PIRSR604808-1"/>
    </source>
</evidence>
<evidence type="ECO:0000256" key="12">
    <source>
        <dbReference type="PIRSR" id="PIRSR604808-3"/>
    </source>
</evidence>
<feature type="binding site" evidence="11">
    <location>
        <position position="323"/>
    </location>
    <ligand>
        <name>Mg(2+)</name>
        <dbReference type="ChEBI" id="CHEBI:18420"/>
        <label>1</label>
    </ligand>
</feature>
<dbReference type="InterPro" id="IPR036691">
    <property type="entry name" value="Endo/exonu/phosph_ase_sf"/>
</dbReference>
<dbReference type="PROSITE" id="PS51999">
    <property type="entry name" value="ZF_GRF"/>
    <property type="match status" value="1"/>
</dbReference>
<keyword evidence="11" id="KW-0464">Manganese</keyword>
<dbReference type="AlphaFoldDB" id="A0A2Z7B9R0"/>
<evidence type="ECO:0000259" key="14">
    <source>
        <dbReference type="PROSITE" id="PS51999"/>
    </source>
</evidence>
<dbReference type="Proteomes" id="UP000250235">
    <property type="component" value="Unassembled WGS sequence"/>
</dbReference>
<evidence type="ECO:0000256" key="4">
    <source>
        <dbReference type="ARBA" id="ARBA00022723"/>
    </source>
</evidence>
<keyword evidence="15" id="KW-0456">Lyase</keyword>
<feature type="site" description="Interaction with DNA substrate" evidence="12">
    <location>
        <position position="324"/>
    </location>
</feature>
<feature type="binding site" evidence="11">
    <location>
        <position position="198"/>
    </location>
    <ligand>
        <name>Mg(2+)</name>
        <dbReference type="ChEBI" id="CHEBI:18420"/>
        <label>1</label>
    </ligand>
</feature>
<dbReference type="GO" id="GO:0006284">
    <property type="term" value="P:base-excision repair"/>
    <property type="evidence" value="ECO:0007669"/>
    <property type="project" value="TreeGrafter"/>
</dbReference>
<feature type="binding site" evidence="11">
    <location>
        <position position="324"/>
    </location>
    <ligand>
        <name>Mg(2+)</name>
        <dbReference type="ChEBI" id="CHEBI:18420"/>
        <label>1</label>
    </ligand>
</feature>
<comment type="cofactor">
    <cofactor evidence="1">
        <name>Mn(2+)</name>
        <dbReference type="ChEBI" id="CHEBI:29035"/>
    </cofactor>
</comment>
<evidence type="ECO:0000256" key="13">
    <source>
        <dbReference type="PROSITE-ProRule" id="PRU01343"/>
    </source>
</evidence>
<keyword evidence="9" id="KW-0539">Nucleus</keyword>
<feature type="binding site" evidence="11">
    <location>
        <position position="37"/>
    </location>
    <ligand>
        <name>Mg(2+)</name>
        <dbReference type="ChEBI" id="CHEBI:18420"/>
        <label>1</label>
    </ligand>
</feature>
<feature type="binding site" evidence="11">
    <location>
        <position position="196"/>
    </location>
    <ligand>
        <name>Mg(2+)</name>
        <dbReference type="ChEBI" id="CHEBI:18420"/>
        <label>1</label>
    </ligand>
</feature>
<dbReference type="GO" id="GO:0003677">
    <property type="term" value="F:DNA binding"/>
    <property type="evidence" value="ECO:0007669"/>
    <property type="project" value="InterPro"/>
</dbReference>
<dbReference type="InterPro" id="IPR005135">
    <property type="entry name" value="Endo/exonuclease/phosphatase"/>
</dbReference>
<dbReference type="GO" id="GO:0005634">
    <property type="term" value="C:nucleus"/>
    <property type="evidence" value="ECO:0007669"/>
    <property type="project" value="TreeGrafter"/>
</dbReference>
<keyword evidence="8 11" id="KW-0460">Magnesium</keyword>
<organism evidence="15 16">
    <name type="scientific">Dorcoceras hygrometricum</name>
    <dbReference type="NCBI Taxonomy" id="472368"/>
    <lineage>
        <taxon>Eukaryota</taxon>
        <taxon>Viridiplantae</taxon>
        <taxon>Streptophyta</taxon>
        <taxon>Embryophyta</taxon>
        <taxon>Tracheophyta</taxon>
        <taxon>Spermatophyta</taxon>
        <taxon>Magnoliopsida</taxon>
        <taxon>eudicotyledons</taxon>
        <taxon>Gunneridae</taxon>
        <taxon>Pentapetalae</taxon>
        <taxon>asterids</taxon>
        <taxon>lamiids</taxon>
        <taxon>Lamiales</taxon>
        <taxon>Gesneriaceae</taxon>
        <taxon>Didymocarpoideae</taxon>
        <taxon>Trichosporeae</taxon>
        <taxon>Loxocarpinae</taxon>
        <taxon>Dorcoceras</taxon>
    </lineage>
</organism>
<evidence type="ECO:0000256" key="8">
    <source>
        <dbReference type="ARBA" id="ARBA00022842"/>
    </source>
</evidence>
<dbReference type="GO" id="GO:0016829">
    <property type="term" value="F:lyase activity"/>
    <property type="evidence" value="ECO:0007669"/>
    <property type="project" value="UniProtKB-KW"/>
</dbReference>
<comment type="similarity">
    <text evidence="2">Belongs to the DNA repair enzymes AP/ExoA family.</text>
</comment>
<feature type="active site" evidence="10">
    <location>
        <position position="155"/>
    </location>
</feature>
<evidence type="ECO:0000256" key="9">
    <source>
        <dbReference type="ARBA" id="ARBA00023242"/>
    </source>
</evidence>
<keyword evidence="16" id="KW-1185">Reference proteome</keyword>
<dbReference type="GO" id="GO:0003906">
    <property type="term" value="F:DNA-(apurinic or apyrimidinic site) endonuclease activity"/>
    <property type="evidence" value="ECO:0007669"/>
    <property type="project" value="TreeGrafter"/>
</dbReference>
<dbReference type="PANTHER" id="PTHR22748:SF4">
    <property type="entry name" value="DNA-(APURINIC OR APYRIMIDINIC SITE) ENDONUCLEASE 2"/>
    <property type="match status" value="1"/>
</dbReference>
<dbReference type="Pfam" id="PF03372">
    <property type="entry name" value="Exo_endo_phos"/>
    <property type="match status" value="1"/>
</dbReference>
<keyword evidence="4 11" id="KW-0479">Metal-binding</keyword>
<keyword evidence="5 13" id="KW-0863">Zinc-finger</keyword>
<dbReference type="PROSITE" id="PS51435">
    <property type="entry name" value="AP_NUCLEASE_F1_4"/>
    <property type="match status" value="1"/>
</dbReference>
<dbReference type="SUPFAM" id="SSF56219">
    <property type="entry name" value="DNase I-like"/>
    <property type="match status" value="1"/>
</dbReference>
<feature type="binding site" evidence="11">
    <location>
        <position position="7"/>
    </location>
    <ligand>
        <name>Mg(2+)</name>
        <dbReference type="ChEBI" id="CHEBI:18420"/>
        <label>1</label>
    </ligand>
</feature>
<name>A0A2Z7B9R0_9LAMI</name>
<dbReference type="Pfam" id="PF06839">
    <property type="entry name" value="Zn_ribbon_GRF"/>
    <property type="match status" value="1"/>
</dbReference>
<dbReference type="Gene3D" id="3.60.10.10">
    <property type="entry name" value="Endonuclease/exonuclease/phosphatase"/>
    <property type="match status" value="1"/>
</dbReference>
<evidence type="ECO:0000256" key="6">
    <source>
        <dbReference type="ARBA" id="ARBA00022801"/>
    </source>
</evidence>
<accession>A0A2Z7B9R0</accession>